<dbReference type="Proteomes" id="UP001165561">
    <property type="component" value="Unassembled WGS sequence"/>
</dbReference>
<comment type="caution">
    <text evidence="2">The sequence shown here is derived from an EMBL/GenBank/DDBJ whole genome shotgun (WGS) entry which is preliminary data.</text>
</comment>
<name>A0ABT5TVQ0_9MICO</name>
<evidence type="ECO:0000313" key="2">
    <source>
        <dbReference type="EMBL" id="MDD9205344.1"/>
    </source>
</evidence>
<evidence type="ECO:0008006" key="4">
    <source>
        <dbReference type="Google" id="ProtNLM"/>
    </source>
</evidence>
<reference evidence="2" key="1">
    <citation type="submission" date="2023-02" db="EMBL/GenBank/DDBJ databases">
        <title>Georgenia sp.10Sc9-8, isolated from a soil sample collected from the Taklamakan desert.</title>
        <authorList>
            <person name="Liu S."/>
        </authorList>
    </citation>
    <scope>NUCLEOTIDE SEQUENCE</scope>
    <source>
        <strain evidence="2">10Sc9-8</strain>
    </source>
</reference>
<proteinExistence type="predicted"/>
<sequence length="142" mass="14266">SEEKGLASDLARQASSYLDRAGQWLESREPTDLLNEVTSYARRRPGMFMAVAAGTGLLAGRVTRSLKDEGSDDGSGNRPGTQPAHRATPATPAPGTTQYQPAHGTPSTGAATGPATGPAGPAATGTATSGYDTDLPGGGGAR</sequence>
<feature type="non-terminal residue" evidence="2">
    <location>
        <position position="1"/>
    </location>
</feature>
<accession>A0ABT5TVQ0</accession>
<organism evidence="2 3">
    <name type="scientific">Georgenia halotolerans</name>
    <dbReference type="NCBI Taxonomy" id="3028317"/>
    <lineage>
        <taxon>Bacteria</taxon>
        <taxon>Bacillati</taxon>
        <taxon>Actinomycetota</taxon>
        <taxon>Actinomycetes</taxon>
        <taxon>Micrococcales</taxon>
        <taxon>Bogoriellaceae</taxon>
        <taxon>Georgenia</taxon>
    </lineage>
</organism>
<gene>
    <name evidence="2" type="ORF">PU560_02545</name>
</gene>
<evidence type="ECO:0000313" key="3">
    <source>
        <dbReference type="Proteomes" id="UP001165561"/>
    </source>
</evidence>
<feature type="compositionally biased region" description="Low complexity" evidence="1">
    <location>
        <begin position="81"/>
        <end position="130"/>
    </location>
</feature>
<keyword evidence="3" id="KW-1185">Reference proteome</keyword>
<protein>
    <recommendedName>
        <fullName evidence="4">DUF3618 domain-containing protein</fullName>
    </recommendedName>
</protein>
<feature type="region of interest" description="Disordered" evidence="1">
    <location>
        <begin position="62"/>
        <end position="142"/>
    </location>
</feature>
<evidence type="ECO:0000256" key="1">
    <source>
        <dbReference type="SAM" id="MobiDB-lite"/>
    </source>
</evidence>
<dbReference type="EMBL" id="JARACI010000436">
    <property type="protein sequence ID" value="MDD9205344.1"/>
    <property type="molecule type" value="Genomic_DNA"/>
</dbReference>